<organism evidence="3 4">
    <name type="scientific">Pseudofrankia inefficax (strain DSM 45817 / CECT 9037 / DDB 130130 / EuI1c)</name>
    <name type="common">Frankia inefficax</name>
    <dbReference type="NCBI Taxonomy" id="298654"/>
    <lineage>
        <taxon>Bacteria</taxon>
        <taxon>Bacillati</taxon>
        <taxon>Actinomycetota</taxon>
        <taxon>Actinomycetes</taxon>
        <taxon>Frankiales</taxon>
        <taxon>Frankiaceae</taxon>
        <taxon>Pseudofrankia</taxon>
    </lineage>
</organism>
<dbReference type="SUPFAM" id="SSF51735">
    <property type="entry name" value="NAD(P)-binding Rossmann-fold domains"/>
    <property type="match status" value="1"/>
</dbReference>
<dbReference type="InterPro" id="IPR002347">
    <property type="entry name" value="SDR_fam"/>
</dbReference>
<dbReference type="Gene3D" id="3.40.50.720">
    <property type="entry name" value="NAD(P)-binding Rossmann-like Domain"/>
    <property type="match status" value="1"/>
</dbReference>
<evidence type="ECO:0000256" key="1">
    <source>
        <dbReference type="ARBA" id="ARBA00006484"/>
    </source>
</evidence>
<dbReference type="InterPro" id="IPR050259">
    <property type="entry name" value="SDR"/>
</dbReference>
<dbReference type="EMBL" id="CP002299">
    <property type="protein sequence ID" value="ADP81484.1"/>
    <property type="molecule type" value="Genomic_DNA"/>
</dbReference>
<dbReference type="STRING" id="298654.FraEuI1c_3475"/>
<dbReference type="Pfam" id="PF00106">
    <property type="entry name" value="adh_short"/>
    <property type="match status" value="1"/>
</dbReference>
<keyword evidence="4" id="KW-1185">Reference proteome</keyword>
<proteinExistence type="inferred from homology"/>
<sequence length="265" mass="27401">MDLGLTDKRAIVTGASQGIGLAIAHALAAEGVDLVLAARSADKLERAAEQVAQRHGRKVFAVATDTGDDESVRRLVDETVQRLGGVDILVNNASNQTAGYPFPPLAETTDEAFWADVNIKVVGYLRTSRAVAPLLTAQGWGRIINISGLGARQTHSIVRTIRNVSVAALTKNLADELGPHGVNVTVVHPGATRTDTNAALLAEASGAGADASPDSIRRAVNTSIGRIVEAHEVADVVAFLASPRSVSITGDAIAAGGGLVGSVYY</sequence>
<accession>E3IZ57</accession>
<dbReference type="AlphaFoldDB" id="E3IZ57"/>
<dbReference type="InParanoid" id="E3IZ57"/>
<gene>
    <name evidence="3" type="ordered locus">FraEuI1c_3475</name>
</gene>
<dbReference type="PRINTS" id="PR00081">
    <property type="entry name" value="GDHRDH"/>
</dbReference>
<dbReference type="GO" id="GO:0016491">
    <property type="term" value="F:oxidoreductase activity"/>
    <property type="evidence" value="ECO:0007669"/>
    <property type="project" value="UniProtKB-KW"/>
</dbReference>
<dbReference type="eggNOG" id="COG1028">
    <property type="taxonomic scope" value="Bacteria"/>
</dbReference>
<dbReference type="OrthoDB" id="8959163at2"/>
<evidence type="ECO:0000313" key="4">
    <source>
        <dbReference type="Proteomes" id="UP000002484"/>
    </source>
</evidence>
<dbReference type="InterPro" id="IPR036291">
    <property type="entry name" value="NAD(P)-bd_dom_sf"/>
</dbReference>
<dbReference type="PANTHER" id="PTHR42879:SF6">
    <property type="entry name" value="NADPH-DEPENDENT REDUCTASE BACG"/>
    <property type="match status" value="1"/>
</dbReference>
<keyword evidence="2" id="KW-0560">Oxidoreductase</keyword>
<evidence type="ECO:0000256" key="2">
    <source>
        <dbReference type="ARBA" id="ARBA00023002"/>
    </source>
</evidence>
<reference evidence="3 4" key="1">
    <citation type="submission" date="2010-10" db="EMBL/GenBank/DDBJ databases">
        <title>Complete sequence of Frankia sp. EuI1c.</title>
        <authorList>
            <consortium name="US DOE Joint Genome Institute"/>
            <person name="Lucas S."/>
            <person name="Copeland A."/>
            <person name="Lapidus A."/>
            <person name="Cheng J.-F."/>
            <person name="Bruce D."/>
            <person name="Goodwin L."/>
            <person name="Pitluck S."/>
            <person name="Chertkov O."/>
            <person name="Detter J.C."/>
            <person name="Han C."/>
            <person name="Tapia R."/>
            <person name="Land M."/>
            <person name="Hauser L."/>
            <person name="Jeffries C."/>
            <person name="Kyrpides N."/>
            <person name="Ivanova N."/>
            <person name="Mikhailova N."/>
            <person name="Beauchemin N."/>
            <person name="Sen A."/>
            <person name="Sur S.A."/>
            <person name="Gtari M."/>
            <person name="Wall L."/>
            <person name="Tisa L."/>
            <person name="Woyke T."/>
        </authorList>
    </citation>
    <scope>NUCLEOTIDE SEQUENCE [LARGE SCALE GENOMIC DNA]</scope>
    <source>
        <strain evidence="4">DSM 45817 / CECT 9037 / EuI1c</strain>
    </source>
</reference>
<name>E3IZ57_PSEI1</name>
<dbReference type="HOGENOM" id="CLU_010194_1_2_11"/>
<comment type="similarity">
    <text evidence="1">Belongs to the short-chain dehydrogenases/reductases (SDR) family.</text>
</comment>
<evidence type="ECO:0000313" key="3">
    <source>
        <dbReference type="EMBL" id="ADP81484.1"/>
    </source>
</evidence>
<dbReference type="FunFam" id="3.40.50.720:FF:000084">
    <property type="entry name" value="Short-chain dehydrogenase reductase"/>
    <property type="match status" value="1"/>
</dbReference>
<dbReference type="RefSeq" id="WP_013424602.1">
    <property type="nucleotide sequence ID" value="NC_014666.1"/>
</dbReference>
<dbReference type="PANTHER" id="PTHR42879">
    <property type="entry name" value="3-OXOACYL-(ACYL-CARRIER-PROTEIN) REDUCTASE"/>
    <property type="match status" value="1"/>
</dbReference>
<dbReference type="Proteomes" id="UP000002484">
    <property type="component" value="Chromosome"/>
</dbReference>
<dbReference type="KEGG" id="fri:FraEuI1c_3475"/>
<protein>
    <submittedName>
        <fullName evidence="3">Short-chain dehydrogenase/reductase SDR</fullName>
    </submittedName>
</protein>